<protein>
    <recommendedName>
        <fullName evidence="3">FAD/NAD(P)-binding domain-containing protein</fullName>
    </recommendedName>
</protein>
<dbReference type="EMBL" id="BRXZ01006139">
    <property type="protein sequence ID" value="GMH55947.1"/>
    <property type="molecule type" value="Genomic_DNA"/>
</dbReference>
<feature type="non-terminal residue" evidence="1">
    <location>
        <position position="1"/>
    </location>
</feature>
<name>A0A9W6ZKA1_9STRA</name>
<dbReference type="SUPFAM" id="SSF51905">
    <property type="entry name" value="FAD/NAD(P)-binding domain"/>
    <property type="match status" value="1"/>
</dbReference>
<sequence>MKPTLLIIGAGPIGIELAIHAIDTYNVTVLEKSNSFAGNVREWGHVRLFSPWSLNTSPLGSTIADLSSVPLDSYPLGSEYISTYLSPLWSHLSASPSASLHTSTSAVSVCRLGSSKGSMLGRTGKFRVLASRKGGKEELFECDRIADCTGTWGNRNWMGEGGMPAVGERKL</sequence>
<dbReference type="Proteomes" id="UP001165082">
    <property type="component" value="Unassembled WGS sequence"/>
</dbReference>
<evidence type="ECO:0000313" key="2">
    <source>
        <dbReference type="Proteomes" id="UP001165082"/>
    </source>
</evidence>
<dbReference type="InterPro" id="IPR036188">
    <property type="entry name" value="FAD/NAD-bd_sf"/>
</dbReference>
<dbReference type="Gene3D" id="3.50.50.60">
    <property type="entry name" value="FAD/NAD(P)-binding domain"/>
    <property type="match status" value="1"/>
</dbReference>
<accession>A0A9W6ZKA1</accession>
<organism evidence="1 2">
    <name type="scientific">Triparma retinervis</name>
    <dbReference type="NCBI Taxonomy" id="2557542"/>
    <lineage>
        <taxon>Eukaryota</taxon>
        <taxon>Sar</taxon>
        <taxon>Stramenopiles</taxon>
        <taxon>Ochrophyta</taxon>
        <taxon>Bolidophyceae</taxon>
        <taxon>Parmales</taxon>
        <taxon>Triparmaceae</taxon>
        <taxon>Triparma</taxon>
    </lineage>
</organism>
<comment type="caution">
    <text evidence="1">The sequence shown here is derived from an EMBL/GenBank/DDBJ whole genome shotgun (WGS) entry which is preliminary data.</text>
</comment>
<dbReference type="OrthoDB" id="66881at2759"/>
<evidence type="ECO:0000313" key="1">
    <source>
        <dbReference type="EMBL" id="GMH55947.1"/>
    </source>
</evidence>
<gene>
    <name evidence="1" type="ORF">TrRE_jg4979</name>
</gene>
<reference evidence="1" key="1">
    <citation type="submission" date="2022-07" db="EMBL/GenBank/DDBJ databases">
        <title>Genome analysis of Parmales, a sister group of diatoms, reveals the evolutionary specialization of diatoms from phago-mixotrophs to photoautotrophs.</title>
        <authorList>
            <person name="Ban H."/>
            <person name="Sato S."/>
            <person name="Yoshikawa S."/>
            <person name="Kazumasa Y."/>
            <person name="Nakamura Y."/>
            <person name="Ichinomiya M."/>
            <person name="Saitoh K."/>
            <person name="Sato N."/>
            <person name="Blanc-Mathieu R."/>
            <person name="Endo H."/>
            <person name="Kuwata A."/>
            <person name="Ogata H."/>
        </authorList>
    </citation>
    <scope>NUCLEOTIDE SEQUENCE</scope>
</reference>
<keyword evidence="2" id="KW-1185">Reference proteome</keyword>
<dbReference type="AlphaFoldDB" id="A0A9W6ZKA1"/>
<proteinExistence type="predicted"/>
<evidence type="ECO:0008006" key="3">
    <source>
        <dbReference type="Google" id="ProtNLM"/>
    </source>
</evidence>